<dbReference type="Pfam" id="PF13407">
    <property type="entry name" value="Peripla_BP_4"/>
    <property type="match status" value="1"/>
</dbReference>
<dbReference type="PROSITE" id="PS51257">
    <property type="entry name" value="PROKAR_LIPOPROTEIN"/>
    <property type="match status" value="1"/>
</dbReference>
<accession>A0A8J3RYV6</accession>
<feature type="signal peptide" evidence="5">
    <location>
        <begin position="1"/>
        <end position="25"/>
    </location>
</feature>
<keyword evidence="3 5" id="KW-0732">Signal</keyword>
<feature type="chain" id="PRO_5039586384" evidence="5">
    <location>
        <begin position="26"/>
        <end position="355"/>
    </location>
</feature>
<feature type="compositionally biased region" description="Low complexity" evidence="4">
    <location>
        <begin position="28"/>
        <end position="44"/>
    </location>
</feature>
<dbReference type="AlphaFoldDB" id="A0A8J3RYV6"/>
<comment type="subcellular location">
    <subcellularLocation>
        <location evidence="1">Cell envelope</location>
    </subcellularLocation>
</comment>
<dbReference type="GO" id="GO:0030246">
    <property type="term" value="F:carbohydrate binding"/>
    <property type="evidence" value="ECO:0007669"/>
    <property type="project" value="UniProtKB-ARBA"/>
</dbReference>
<comment type="similarity">
    <text evidence="2">Belongs to the bacterial solute-binding protein 2 family.</text>
</comment>
<dbReference type="EMBL" id="BOOH01000062">
    <property type="protein sequence ID" value="GIH80638.1"/>
    <property type="molecule type" value="Genomic_DNA"/>
</dbReference>
<dbReference type="PANTHER" id="PTHR46847:SF1">
    <property type="entry name" value="D-ALLOSE-BINDING PERIPLASMIC PROTEIN-RELATED"/>
    <property type="match status" value="1"/>
</dbReference>
<gene>
    <name evidence="7" type="ORF">Plo01_70670</name>
</gene>
<evidence type="ECO:0000256" key="5">
    <source>
        <dbReference type="SAM" id="SignalP"/>
    </source>
</evidence>
<organism evidence="7 8">
    <name type="scientific">Planobispora longispora</name>
    <dbReference type="NCBI Taxonomy" id="28887"/>
    <lineage>
        <taxon>Bacteria</taxon>
        <taxon>Bacillati</taxon>
        <taxon>Actinomycetota</taxon>
        <taxon>Actinomycetes</taxon>
        <taxon>Streptosporangiales</taxon>
        <taxon>Streptosporangiaceae</taxon>
        <taxon>Planobispora</taxon>
    </lineage>
</organism>
<evidence type="ECO:0000313" key="8">
    <source>
        <dbReference type="Proteomes" id="UP000616724"/>
    </source>
</evidence>
<evidence type="ECO:0000256" key="3">
    <source>
        <dbReference type="ARBA" id="ARBA00022729"/>
    </source>
</evidence>
<dbReference type="PANTHER" id="PTHR46847">
    <property type="entry name" value="D-ALLOSE-BINDING PERIPLASMIC PROTEIN-RELATED"/>
    <property type="match status" value="1"/>
</dbReference>
<proteinExistence type="inferred from homology"/>
<dbReference type="InterPro" id="IPR006311">
    <property type="entry name" value="TAT_signal"/>
</dbReference>
<name>A0A8J3RYV6_9ACTN</name>
<evidence type="ECO:0000313" key="7">
    <source>
        <dbReference type="EMBL" id="GIH80638.1"/>
    </source>
</evidence>
<reference evidence="7 8" key="1">
    <citation type="submission" date="2021-01" db="EMBL/GenBank/DDBJ databases">
        <title>Whole genome shotgun sequence of Planobispora longispora NBRC 13918.</title>
        <authorList>
            <person name="Komaki H."/>
            <person name="Tamura T."/>
        </authorList>
    </citation>
    <scope>NUCLEOTIDE SEQUENCE [LARGE SCALE GENOMIC DNA]</scope>
    <source>
        <strain evidence="7 8">NBRC 13918</strain>
    </source>
</reference>
<evidence type="ECO:0000256" key="2">
    <source>
        <dbReference type="ARBA" id="ARBA00007639"/>
    </source>
</evidence>
<feature type="domain" description="Periplasmic binding protein" evidence="6">
    <location>
        <begin position="61"/>
        <end position="319"/>
    </location>
</feature>
<dbReference type="RefSeq" id="WP_203895059.1">
    <property type="nucleotide sequence ID" value="NZ_BOOH01000062.1"/>
</dbReference>
<dbReference type="Proteomes" id="UP000616724">
    <property type="component" value="Unassembled WGS sequence"/>
</dbReference>
<protein>
    <submittedName>
        <fullName evidence="7">Sugar ABC transporter substrate-binding protein</fullName>
    </submittedName>
</protein>
<dbReference type="SUPFAM" id="SSF53822">
    <property type="entry name" value="Periplasmic binding protein-like I"/>
    <property type="match status" value="1"/>
</dbReference>
<sequence>MSNPLARRGFLVGGAVIGAGALATACTSNEPAAQPSPAGSQPAGTPAGGTDNDQPGKQVVIGFSAPAADHGWIAAIAKNAQAAAGQYSDVEFKPVEPTNDINAQISAVESLIAAKVSVLVLLPNDGQQLNQIARQATDAGIPVVNLDRIFPDKLSYRTWIGGDNYGMGVAAGHYVGKKLKDKGVANPVIVEIQGIATLPLTQDRSKGFADALKTYGFSVTAQQGAQFTVQSGNEVATNLLQAHKKIDALWNHDDDQGVGVLAAIKEASRNEFFMVGGAGSANAMREIQSGNSVLEATVTYSPTMASSAIKLARLIAQGKGMSDLVENQVPQSITLASETITKENVAQYMPLGFES</sequence>
<dbReference type="PROSITE" id="PS51318">
    <property type="entry name" value="TAT"/>
    <property type="match status" value="1"/>
</dbReference>
<dbReference type="GO" id="GO:0030313">
    <property type="term" value="C:cell envelope"/>
    <property type="evidence" value="ECO:0007669"/>
    <property type="project" value="UniProtKB-SubCell"/>
</dbReference>
<evidence type="ECO:0000259" key="6">
    <source>
        <dbReference type="Pfam" id="PF13407"/>
    </source>
</evidence>
<evidence type="ECO:0000256" key="4">
    <source>
        <dbReference type="SAM" id="MobiDB-lite"/>
    </source>
</evidence>
<dbReference type="InterPro" id="IPR028082">
    <property type="entry name" value="Peripla_BP_I"/>
</dbReference>
<evidence type="ECO:0000256" key="1">
    <source>
        <dbReference type="ARBA" id="ARBA00004196"/>
    </source>
</evidence>
<feature type="region of interest" description="Disordered" evidence="4">
    <location>
        <begin position="28"/>
        <end position="56"/>
    </location>
</feature>
<dbReference type="InterPro" id="IPR025997">
    <property type="entry name" value="SBP_2_dom"/>
</dbReference>
<comment type="caution">
    <text evidence="7">The sequence shown here is derived from an EMBL/GenBank/DDBJ whole genome shotgun (WGS) entry which is preliminary data.</text>
</comment>
<dbReference type="Gene3D" id="3.40.50.2300">
    <property type="match status" value="2"/>
</dbReference>
<keyword evidence="8" id="KW-1185">Reference proteome</keyword>